<dbReference type="SUPFAM" id="SSF54495">
    <property type="entry name" value="UBC-like"/>
    <property type="match status" value="1"/>
</dbReference>
<dbReference type="SUPFAM" id="SSF56112">
    <property type="entry name" value="Protein kinase-like (PK-like)"/>
    <property type="match status" value="2"/>
</dbReference>
<dbReference type="InterPro" id="IPR000719">
    <property type="entry name" value="Prot_kinase_dom"/>
</dbReference>
<dbReference type="InterPro" id="IPR008271">
    <property type="entry name" value="Ser/Thr_kinase_AS"/>
</dbReference>
<dbReference type="EMBL" id="CAJFCW020000003">
    <property type="protein sequence ID" value="CAG9105026.1"/>
    <property type="molecule type" value="Genomic_DNA"/>
</dbReference>
<dbReference type="GO" id="GO:0005634">
    <property type="term" value="C:nucleus"/>
    <property type="evidence" value="ECO:0007669"/>
    <property type="project" value="TreeGrafter"/>
</dbReference>
<dbReference type="InterPro" id="IPR016135">
    <property type="entry name" value="UBQ-conjugating_enzyme/RWD"/>
</dbReference>
<name>A0A811KJI4_9BILA</name>
<keyword evidence="5" id="KW-0418">Kinase</keyword>
<dbReference type="Gene3D" id="3.40.50.800">
    <property type="entry name" value="Anticodon-binding domain"/>
    <property type="match status" value="1"/>
</dbReference>
<proteinExistence type="inferred from homology"/>
<dbReference type="InterPro" id="IPR006575">
    <property type="entry name" value="RWD_dom"/>
</dbReference>
<comment type="catalytic activity">
    <reaction evidence="8">
        <text>L-threonyl-[protein] + ATP = O-phospho-L-threonyl-[protein] + ADP + H(+)</text>
        <dbReference type="Rhea" id="RHEA:46608"/>
        <dbReference type="Rhea" id="RHEA-COMP:11060"/>
        <dbReference type="Rhea" id="RHEA-COMP:11605"/>
        <dbReference type="ChEBI" id="CHEBI:15378"/>
        <dbReference type="ChEBI" id="CHEBI:30013"/>
        <dbReference type="ChEBI" id="CHEBI:30616"/>
        <dbReference type="ChEBI" id="CHEBI:61977"/>
        <dbReference type="ChEBI" id="CHEBI:456216"/>
        <dbReference type="EC" id="2.7.11.1"/>
    </reaction>
</comment>
<gene>
    <name evidence="14" type="ORF">BOKJ2_LOCUS6333</name>
</gene>
<organism evidence="14 15">
    <name type="scientific">Bursaphelenchus okinawaensis</name>
    <dbReference type="NCBI Taxonomy" id="465554"/>
    <lineage>
        <taxon>Eukaryota</taxon>
        <taxon>Metazoa</taxon>
        <taxon>Ecdysozoa</taxon>
        <taxon>Nematoda</taxon>
        <taxon>Chromadorea</taxon>
        <taxon>Rhabditida</taxon>
        <taxon>Tylenchina</taxon>
        <taxon>Tylenchomorpha</taxon>
        <taxon>Aphelenchoidea</taxon>
        <taxon>Aphelenchoididae</taxon>
        <taxon>Bursaphelenchus</taxon>
    </lineage>
</organism>
<comment type="catalytic activity">
    <reaction evidence="9">
        <text>L-seryl-[protein] + ATP = O-phospho-L-seryl-[protein] + ADP + H(+)</text>
        <dbReference type="Rhea" id="RHEA:17989"/>
        <dbReference type="Rhea" id="RHEA-COMP:9863"/>
        <dbReference type="Rhea" id="RHEA-COMP:11604"/>
        <dbReference type="ChEBI" id="CHEBI:15378"/>
        <dbReference type="ChEBI" id="CHEBI:29999"/>
        <dbReference type="ChEBI" id="CHEBI:30616"/>
        <dbReference type="ChEBI" id="CHEBI:83421"/>
        <dbReference type="ChEBI" id="CHEBI:456216"/>
        <dbReference type="EC" id="2.7.11.1"/>
    </reaction>
</comment>
<dbReference type="Gene3D" id="3.10.110.10">
    <property type="entry name" value="Ubiquitin Conjugating Enzyme"/>
    <property type="match status" value="1"/>
</dbReference>
<feature type="compositionally biased region" description="Basic and acidic residues" evidence="11">
    <location>
        <begin position="587"/>
        <end position="597"/>
    </location>
</feature>
<keyword evidence="6 10" id="KW-0067">ATP-binding</keyword>
<evidence type="ECO:0000259" key="13">
    <source>
        <dbReference type="PROSITE" id="PS50908"/>
    </source>
</evidence>
<evidence type="ECO:0000256" key="11">
    <source>
        <dbReference type="SAM" id="MobiDB-lite"/>
    </source>
</evidence>
<dbReference type="PROSITE" id="PS50908">
    <property type="entry name" value="RWD"/>
    <property type="match status" value="1"/>
</dbReference>
<evidence type="ECO:0000256" key="1">
    <source>
        <dbReference type="ARBA" id="ARBA00012513"/>
    </source>
</evidence>
<feature type="region of interest" description="Disordered" evidence="11">
    <location>
        <begin position="1379"/>
        <end position="1403"/>
    </location>
</feature>
<dbReference type="Gene3D" id="3.30.200.20">
    <property type="entry name" value="Phosphorylase Kinase, domain 1"/>
    <property type="match status" value="1"/>
</dbReference>
<evidence type="ECO:0000313" key="15">
    <source>
        <dbReference type="Proteomes" id="UP000614601"/>
    </source>
</evidence>
<protein>
    <recommendedName>
        <fullName evidence="1">non-specific serine/threonine protein kinase</fullName>
        <ecNumber evidence="1">2.7.11.1</ecNumber>
    </recommendedName>
</protein>
<evidence type="ECO:0000256" key="4">
    <source>
        <dbReference type="ARBA" id="ARBA00022741"/>
    </source>
</evidence>
<accession>A0A811KJI4</accession>
<dbReference type="InterPro" id="IPR036621">
    <property type="entry name" value="Anticodon-bd_dom_sf"/>
</dbReference>
<dbReference type="Pfam" id="PF00069">
    <property type="entry name" value="Pkinase"/>
    <property type="match status" value="2"/>
</dbReference>
<keyword evidence="2" id="KW-0723">Serine/threonine-protein kinase</keyword>
<keyword evidence="15" id="KW-1185">Reference proteome</keyword>
<dbReference type="SMART" id="SM00220">
    <property type="entry name" value="S_TKc"/>
    <property type="match status" value="1"/>
</dbReference>
<evidence type="ECO:0000256" key="8">
    <source>
        <dbReference type="ARBA" id="ARBA00047899"/>
    </source>
</evidence>
<feature type="binding site" evidence="10">
    <location>
        <position position="543"/>
    </location>
    <ligand>
        <name>ATP</name>
        <dbReference type="ChEBI" id="CHEBI:30616"/>
    </ligand>
</feature>
<dbReference type="GO" id="GO:0005524">
    <property type="term" value="F:ATP binding"/>
    <property type="evidence" value="ECO:0007669"/>
    <property type="project" value="UniProtKB-UniRule"/>
</dbReference>
<dbReference type="PROSITE" id="PS00107">
    <property type="entry name" value="PROTEIN_KINASE_ATP"/>
    <property type="match status" value="1"/>
</dbReference>
<dbReference type="EC" id="2.7.11.1" evidence="1"/>
<feature type="compositionally biased region" description="Low complexity" evidence="11">
    <location>
        <begin position="1393"/>
        <end position="1403"/>
    </location>
</feature>
<dbReference type="PANTHER" id="PTHR11042">
    <property type="entry name" value="EUKARYOTIC TRANSLATION INITIATION FACTOR 2-ALPHA KINASE EIF2-ALPHA KINASE -RELATED"/>
    <property type="match status" value="1"/>
</dbReference>
<evidence type="ECO:0000256" key="9">
    <source>
        <dbReference type="ARBA" id="ARBA00048679"/>
    </source>
</evidence>
<dbReference type="PROSITE" id="PS50011">
    <property type="entry name" value="PROTEIN_KINASE_DOM"/>
    <property type="match status" value="1"/>
</dbReference>
<reference evidence="14" key="1">
    <citation type="submission" date="2020-09" db="EMBL/GenBank/DDBJ databases">
        <authorList>
            <person name="Kikuchi T."/>
        </authorList>
    </citation>
    <scope>NUCLEOTIDE SEQUENCE</scope>
    <source>
        <strain evidence="14">SH1</strain>
    </source>
</reference>
<sequence length="1530" mass="173920">MNQRDPESAELQERAETEAKNLIWVFPEKLKKCTFKNAWNGFSRLEVILYIRPHVENLLVSMELEIICPPLYPRDSPRFSYAALNGITNEDLYDLTSRLRQIITDGAGEVVIVQMMIEADNYLREINDRMTGDGRARSMRLPGSPAKLPTEPTTPKAAEEKKVITTSPSLPTEVLVEVRKEDEIQCQKNKMLNLIGPLGASQSYEILNKSGQYVNIKKVTKHKPKRSPCHTYCTEYFAWDDSKLVLVSEFELNFKMENIIKKKAITTFHKNFMNFLLKARHFPLPIDEELLTPYLFFKDVPELDDALRYKNKVVMGQYLNMENNSLTEDRVLKKIKKNAASLLPKLATQILCALKTLHDNKLAHGMLIRNNVWMDEKQNFILSDYWFTVELQRFCEDFKRIITNSNLNSCQHLNVKDMKQLDFVKLAELLESLAADCKNIGDDKIFEEMKNFTSCCREKDVDMQKLMNHAFLYGDFLSSDSSSSSSQSGHEMSPTLTGRLVKEYNVLGFLGKGAFGQVFLARNKLDSNDYAIKRINLTGFPKKHVEKIVNEVAVFSKLINEHIVRYFSSWTESLVYEPVNTSTITNEKPKKEMKNQVDVDESSSGGGFFRKNRKPSIRSSNILDHSQLNSEFSVIFEDDEDDAVMTDDDEIDVEMPQEPEVPKETSNAYLCLQMEYCRNGTLRTLIDTEKLYENVAMIWRLFKELLLGIHCLHEYNIIHRDIKPGNIFLDGNWSVKIGDFGLATRALSSNRLSKDSPDKMAIRPMSPSGGDSMTKDCGTSFYIPPEGTKSSSNKVYDTKFDIYSAGVVLFEMIQKPIDTGFERVKVLENLTKSFILTDNFFDHLPQTHHNSAERLLKWCLLHDPKDRPSATEVLTSGLIPHITSAEDSFQKIFSRVIRNPKHRLHKSVMMELFKSIGPSYAVNGYDKNFGNNTSIEFMSTRNEVITKVRDTFKLYGFAPLTVQSYVPATSTQDKNGALFMLNSPYITVDSTGSLLSAPYSLRQCVVRQFLHSSTKKGKYLVVDKLNVRPREISGHVHPETKYEVSVDTLGAADSKYLIISDFLMASSKLISSLGLKSLEWKTLVSHAGLIRAIASHFGINDDQTFSVLQNALYSFSTGATKKDPLKFELIHRCKIPEEKIKDLVTFLNGPYDTVQSLKEAFNSLIKTKKVNVRSLIDTVFSELDGLAKFLNSNNETLPITFNPGFVYQPAMFSDGIMFAIQCHGKSWTTVMAGGDYTRYINYVFTTSSNKWDKETVAYGFNLSVDVLSKFLQRIGKVAPVCDVLVASTSPDLLTSASRLCSELRNLEISVEQWPEFSSSVDELMEYCTFKTVKYLIMFVTIDEVILQLNGAFDKTEQSTGSFRVLLNRATPSEVVQSLLQKRNQSRQSHRTNSESIEQSPSQSSIAVGKVPLVQFTELGELKMSHHLRKKYINHVQALLDPYAAKFDPKTNFTAIITDLPVGVLNQISLVNGRDEKEIMLATERLTRQNGKHKKEIEKALETIEHMYAVDSNRVIAMVTRQAEDFIRVLI</sequence>
<comment type="similarity">
    <text evidence="7">Belongs to the protein kinase superfamily. Ser/Thr protein kinase family. GCN2 subfamily.</text>
</comment>
<dbReference type="GO" id="GO:0005829">
    <property type="term" value="C:cytosol"/>
    <property type="evidence" value="ECO:0007669"/>
    <property type="project" value="TreeGrafter"/>
</dbReference>
<dbReference type="Proteomes" id="UP000614601">
    <property type="component" value="Unassembled WGS sequence"/>
</dbReference>
<dbReference type="EMBL" id="CAJFDH010000003">
    <property type="protein sequence ID" value="CAD5215918.1"/>
    <property type="molecule type" value="Genomic_DNA"/>
</dbReference>
<dbReference type="GO" id="GO:0004694">
    <property type="term" value="F:eukaryotic translation initiation factor 2alpha kinase activity"/>
    <property type="evidence" value="ECO:0007669"/>
    <property type="project" value="TreeGrafter"/>
</dbReference>
<dbReference type="PANTHER" id="PTHR11042:SF136">
    <property type="entry name" value="EIF-2-ALPHA KINASE GCN2"/>
    <property type="match status" value="1"/>
</dbReference>
<dbReference type="Gene3D" id="3.30.930.10">
    <property type="entry name" value="Bira Bifunctional Protein, Domain 2"/>
    <property type="match status" value="1"/>
</dbReference>
<evidence type="ECO:0000256" key="10">
    <source>
        <dbReference type="PROSITE-ProRule" id="PRU10141"/>
    </source>
</evidence>
<comment type="caution">
    <text evidence="14">The sequence shown here is derived from an EMBL/GenBank/DDBJ whole genome shotgun (WGS) entry which is preliminary data.</text>
</comment>
<dbReference type="Pfam" id="PF05773">
    <property type="entry name" value="RWD"/>
    <property type="match status" value="1"/>
</dbReference>
<evidence type="ECO:0000256" key="2">
    <source>
        <dbReference type="ARBA" id="ARBA00022527"/>
    </source>
</evidence>
<keyword evidence="4 10" id="KW-0547">Nucleotide-binding</keyword>
<evidence type="ECO:0000256" key="5">
    <source>
        <dbReference type="ARBA" id="ARBA00022777"/>
    </source>
</evidence>
<feature type="domain" description="Protein kinase" evidence="12">
    <location>
        <begin position="504"/>
        <end position="882"/>
    </location>
</feature>
<feature type="region of interest" description="Disordered" evidence="11">
    <location>
        <begin position="754"/>
        <end position="776"/>
    </location>
</feature>
<dbReference type="Proteomes" id="UP000783686">
    <property type="component" value="Unassembled WGS sequence"/>
</dbReference>
<dbReference type="InterPro" id="IPR017441">
    <property type="entry name" value="Protein_kinase_ATP_BS"/>
</dbReference>
<keyword evidence="3" id="KW-0808">Transferase</keyword>
<evidence type="ECO:0000256" key="3">
    <source>
        <dbReference type="ARBA" id="ARBA00022679"/>
    </source>
</evidence>
<feature type="region of interest" description="Disordered" evidence="11">
    <location>
        <begin position="133"/>
        <end position="157"/>
    </location>
</feature>
<evidence type="ECO:0000259" key="12">
    <source>
        <dbReference type="PROSITE" id="PS50011"/>
    </source>
</evidence>
<dbReference type="Gene3D" id="1.10.510.10">
    <property type="entry name" value="Transferase(Phosphotransferase) domain 1"/>
    <property type="match status" value="1"/>
</dbReference>
<dbReference type="OrthoDB" id="5915312at2759"/>
<dbReference type="PROSITE" id="PS00108">
    <property type="entry name" value="PROTEIN_KINASE_ST"/>
    <property type="match status" value="1"/>
</dbReference>
<dbReference type="SUPFAM" id="SSF55681">
    <property type="entry name" value="Class II aaRS and biotin synthetases"/>
    <property type="match status" value="1"/>
</dbReference>
<evidence type="ECO:0000256" key="6">
    <source>
        <dbReference type="ARBA" id="ARBA00022840"/>
    </source>
</evidence>
<dbReference type="InterPro" id="IPR045864">
    <property type="entry name" value="aa-tRNA-synth_II/BPL/LPL"/>
</dbReference>
<feature type="domain" description="RWD" evidence="13">
    <location>
        <begin position="17"/>
        <end position="126"/>
    </location>
</feature>
<dbReference type="GO" id="GO:1990625">
    <property type="term" value="P:negative regulation of cytoplasmic translational initiation in response to stress"/>
    <property type="evidence" value="ECO:0007669"/>
    <property type="project" value="TreeGrafter"/>
</dbReference>
<evidence type="ECO:0000313" key="14">
    <source>
        <dbReference type="EMBL" id="CAD5215918.1"/>
    </source>
</evidence>
<dbReference type="InterPro" id="IPR011009">
    <property type="entry name" value="Kinase-like_dom_sf"/>
</dbReference>
<dbReference type="InterPro" id="IPR050339">
    <property type="entry name" value="CC_SR_Kinase"/>
</dbReference>
<evidence type="ECO:0000256" key="7">
    <source>
        <dbReference type="ARBA" id="ARBA00037982"/>
    </source>
</evidence>
<feature type="region of interest" description="Disordered" evidence="11">
    <location>
        <begin position="587"/>
        <end position="613"/>
    </location>
</feature>